<name>A0A9W8XFN9_9PLEO</name>
<dbReference type="OrthoDB" id="10458419at2759"/>
<evidence type="ECO:0000313" key="2">
    <source>
        <dbReference type="Proteomes" id="UP001140513"/>
    </source>
</evidence>
<evidence type="ECO:0000313" key="1">
    <source>
        <dbReference type="EMBL" id="KAJ4349781.1"/>
    </source>
</evidence>
<dbReference type="RefSeq" id="XP_056068711.1">
    <property type="nucleotide sequence ID" value="XM_056217155.1"/>
</dbReference>
<dbReference type="Proteomes" id="UP001140513">
    <property type="component" value="Unassembled WGS sequence"/>
</dbReference>
<proteinExistence type="predicted"/>
<protein>
    <submittedName>
        <fullName evidence="1">Uncharacterized protein</fullName>
    </submittedName>
</protein>
<dbReference type="GeneID" id="80911929"/>
<accession>A0A9W8XFN9</accession>
<gene>
    <name evidence="1" type="ORF">N0V89_008399</name>
</gene>
<reference evidence="1" key="1">
    <citation type="submission" date="2022-10" db="EMBL/GenBank/DDBJ databases">
        <title>Tapping the CABI collections for fungal endophytes: first genome assemblies for Collariella, Neodidymelliopsis, Ascochyta clinopodiicola, Didymella pomorum, Didymosphaeria variabile, Neocosmospora piperis and Neocucurbitaria cava.</title>
        <authorList>
            <person name="Hill R."/>
        </authorList>
    </citation>
    <scope>NUCLEOTIDE SEQUENCE</scope>
    <source>
        <strain evidence="1">IMI 356815</strain>
    </source>
</reference>
<organism evidence="1 2">
    <name type="scientific">Didymosphaeria variabile</name>
    <dbReference type="NCBI Taxonomy" id="1932322"/>
    <lineage>
        <taxon>Eukaryota</taxon>
        <taxon>Fungi</taxon>
        <taxon>Dikarya</taxon>
        <taxon>Ascomycota</taxon>
        <taxon>Pezizomycotina</taxon>
        <taxon>Dothideomycetes</taxon>
        <taxon>Pleosporomycetidae</taxon>
        <taxon>Pleosporales</taxon>
        <taxon>Massarineae</taxon>
        <taxon>Didymosphaeriaceae</taxon>
        <taxon>Didymosphaeria</taxon>
    </lineage>
</organism>
<dbReference type="EMBL" id="JAPEUX010000006">
    <property type="protein sequence ID" value="KAJ4349781.1"/>
    <property type="molecule type" value="Genomic_DNA"/>
</dbReference>
<keyword evidence="2" id="KW-1185">Reference proteome</keyword>
<sequence>MLDLTSKMYFTVNVTLAAAAIPHPWNHDDARKYRHLTRRDPFPSGVMAATKYLESTPTETKRTLNFFGRGANLTEMTESTEEQKHDLHSHEDHFHLYSLHGHDKYLPSPYPRSQEDIDDVADDIFPWREDAELEPTDTKRLRLFSLRGAGSPEVTEEKKHHLPSQQDYLPEVDRAYRHNHDEYLEDSDSCSEAETYLVSSAASINKGLQRRCVRRKNCKEICAQSGLEGTTGCTWNYGG</sequence>
<comment type="caution">
    <text evidence="1">The sequence shown here is derived from an EMBL/GenBank/DDBJ whole genome shotgun (WGS) entry which is preliminary data.</text>
</comment>
<dbReference type="AlphaFoldDB" id="A0A9W8XFN9"/>